<dbReference type="Pfam" id="PF00512">
    <property type="entry name" value="HisKA"/>
    <property type="match status" value="1"/>
</dbReference>
<dbReference type="GO" id="GO:0005886">
    <property type="term" value="C:plasma membrane"/>
    <property type="evidence" value="ECO:0007669"/>
    <property type="project" value="UniProtKB-SubCell"/>
</dbReference>
<evidence type="ECO:0000256" key="8">
    <source>
        <dbReference type="ARBA" id="ARBA00022741"/>
    </source>
</evidence>
<evidence type="ECO:0000259" key="15">
    <source>
        <dbReference type="PROSITE" id="PS50885"/>
    </source>
</evidence>
<evidence type="ECO:0000256" key="11">
    <source>
        <dbReference type="ARBA" id="ARBA00022989"/>
    </source>
</evidence>
<evidence type="ECO:0000256" key="10">
    <source>
        <dbReference type="ARBA" id="ARBA00022840"/>
    </source>
</evidence>
<evidence type="ECO:0000256" key="1">
    <source>
        <dbReference type="ARBA" id="ARBA00000085"/>
    </source>
</evidence>
<feature type="transmembrane region" description="Helical" evidence="14">
    <location>
        <begin position="12"/>
        <end position="32"/>
    </location>
</feature>
<name>A0A9D1EFT2_9FIRM</name>
<comment type="subcellular location">
    <subcellularLocation>
        <location evidence="2">Cell membrane</location>
        <topology evidence="2">Multi-pass membrane protein</topology>
    </subcellularLocation>
</comment>
<keyword evidence="10" id="KW-0067">ATP-binding</keyword>
<dbReference type="InterPro" id="IPR050398">
    <property type="entry name" value="HssS/ArlS-like"/>
</dbReference>
<dbReference type="PANTHER" id="PTHR45528:SF1">
    <property type="entry name" value="SENSOR HISTIDINE KINASE CPXA"/>
    <property type="match status" value="1"/>
</dbReference>
<feature type="domain" description="HAMP" evidence="15">
    <location>
        <begin position="108"/>
        <end position="160"/>
    </location>
</feature>
<dbReference type="InterPro" id="IPR003661">
    <property type="entry name" value="HisK_dim/P_dom"/>
</dbReference>
<dbReference type="Proteomes" id="UP000824201">
    <property type="component" value="Unassembled WGS sequence"/>
</dbReference>
<dbReference type="GO" id="GO:0000155">
    <property type="term" value="F:phosphorelay sensor kinase activity"/>
    <property type="evidence" value="ECO:0007669"/>
    <property type="project" value="InterPro"/>
</dbReference>
<keyword evidence="12" id="KW-0902">Two-component regulatory system</keyword>
<keyword evidence="9" id="KW-0418">Kinase</keyword>
<protein>
    <recommendedName>
        <fullName evidence="3">histidine kinase</fullName>
        <ecNumber evidence="3">2.7.13.3</ecNumber>
    </recommendedName>
</protein>
<keyword evidence="5" id="KW-0597">Phosphoprotein</keyword>
<keyword evidence="7 14" id="KW-0812">Transmembrane</keyword>
<accession>A0A9D1EFT2</accession>
<evidence type="ECO:0000256" key="3">
    <source>
        <dbReference type="ARBA" id="ARBA00012438"/>
    </source>
</evidence>
<dbReference type="Gene3D" id="6.10.340.10">
    <property type="match status" value="1"/>
</dbReference>
<proteinExistence type="predicted"/>
<evidence type="ECO:0000256" key="13">
    <source>
        <dbReference type="ARBA" id="ARBA00023136"/>
    </source>
</evidence>
<dbReference type="Pfam" id="PF00672">
    <property type="entry name" value="HAMP"/>
    <property type="match status" value="1"/>
</dbReference>
<dbReference type="EMBL" id="DVHN01000147">
    <property type="protein sequence ID" value="HIR89499.1"/>
    <property type="molecule type" value="Genomic_DNA"/>
</dbReference>
<comment type="catalytic activity">
    <reaction evidence="1">
        <text>ATP + protein L-histidine = ADP + protein N-phospho-L-histidine.</text>
        <dbReference type="EC" id="2.7.13.3"/>
    </reaction>
</comment>
<dbReference type="Gene3D" id="1.10.287.130">
    <property type="match status" value="1"/>
</dbReference>
<dbReference type="AlphaFoldDB" id="A0A9D1EFT2"/>
<keyword evidence="13 14" id="KW-0472">Membrane</keyword>
<dbReference type="EC" id="2.7.13.3" evidence="3"/>
<keyword evidence="6" id="KW-0808">Transferase</keyword>
<dbReference type="InterPro" id="IPR036097">
    <property type="entry name" value="HisK_dim/P_sf"/>
</dbReference>
<comment type="caution">
    <text evidence="16">The sequence shown here is derived from an EMBL/GenBank/DDBJ whole genome shotgun (WGS) entry which is preliminary data.</text>
</comment>
<reference evidence="16" key="1">
    <citation type="submission" date="2020-10" db="EMBL/GenBank/DDBJ databases">
        <authorList>
            <person name="Gilroy R."/>
        </authorList>
    </citation>
    <scope>NUCLEOTIDE SEQUENCE</scope>
    <source>
        <strain evidence="16">ChiW13-3771</strain>
    </source>
</reference>
<organism evidence="16 17">
    <name type="scientific">Candidatus Fimimorpha faecalis</name>
    <dbReference type="NCBI Taxonomy" id="2840824"/>
    <lineage>
        <taxon>Bacteria</taxon>
        <taxon>Bacillati</taxon>
        <taxon>Bacillota</taxon>
        <taxon>Clostridia</taxon>
        <taxon>Eubacteriales</taxon>
        <taxon>Candidatus Fimimorpha</taxon>
    </lineage>
</organism>
<evidence type="ECO:0000256" key="2">
    <source>
        <dbReference type="ARBA" id="ARBA00004651"/>
    </source>
</evidence>
<keyword evidence="11 14" id="KW-1133">Transmembrane helix</keyword>
<evidence type="ECO:0000256" key="7">
    <source>
        <dbReference type="ARBA" id="ARBA00022692"/>
    </source>
</evidence>
<evidence type="ECO:0000256" key="12">
    <source>
        <dbReference type="ARBA" id="ARBA00023012"/>
    </source>
</evidence>
<evidence type="ECO:0000313" key="16">
    <source>
        <dbReference type="EMBL" id="HIR89499.1"/>
    </source>
</evidence>
<dbReference type="SUPFAM" id="SSF47384">
    <property type="entry name" value="Homodimeric domain of signal transducing histidine kinase"/>
    <property type="match status" value="1"/>
</dbReference>
<dbReference type="SUPFAM" id="SSF158472">
    <property type="entry name" value="HAMP domain-like"/>
    <property type="match status" value="1"/>
</dbReference>
<evidence type="ECO:0000313" key="17">
    <source>
        <dbReference type="Proteomes" id="UP000824201"/>
    </source>
</evidence>
<evidence type="ECO:0000256" key="4">
    <source>
        <dbReference type="ARBA" id="ARBA00022475"/>
    </source>
</evidence>
<dbReference type="GO" id="GO:0005524">
    <property type="term" value="F:ATP binding"/>
    <property type="evidence" value="ECO:0007669"/>
    <property type="project" value="UniProtKB-KW"/>
</dbReference>
<dbReference type="InterPro" id="IPR003660">
    <property type="entry name" value="HAMP_dom"/>
</dbReference>
<dbReference type="CDD" id="cd00082">
    <property type="entry name" value="HisKA"/>
    <property type="match status" value="1"/>
</dbReference>
<dbReference type="PROSITE" id="PS50885">
    <property type="entry name" value="HAMP"/>
    <property type="match status" value="1"/>
</dbReference>
<evidence type="ECO:0000256" key="5">
    <source>
        <dbReference type="ARBA" id="ARBA00022553"/>
    </source>
</evidence>
<dbReference type="SMART" id="SM00304">
    <property type="entry name" value="HAMP"/>
    <property type="match status" value="1"/>
</dbReference>
<evidence type="ECO:0000256" key="9">
    <source>
        <dbReference type="ARBA" id="ARBA00022777"/>
    </source>
</evidence>
<feature type="transmembrane region" description="Helical" evidence="14">
    <location>
        <begin position="87"/>
        <end position="106"/>
    </location>
</feature>
<evidence type="ECO:0000256" key="6">
    <source>
        <dbReference type="ARBA" id="ARBA00022679"/>
    </source>
</evidence>
<keyword evidence="8" id="KW-0547">Nucleotide-binding</keyword>
<gene>
    <name evidence="16" type="ORF">IAC96_11175</name>
</gene>
<evidence type="ECO:0000256" key="14">
    <source>
        <dbReference type="SAM" id="Phobius"/>
    </source>
</evidence>
<sequence length="209" mass="24290">MEKIIRKIENLRILHSFMLNTIFFIIIAMLLVECEKTVIKNAQYAIAFQYSDIVEGFNAVKIWGNNSTYLLSETHSNLMQFYELLKWILPPSTYLLCLFVAGLIFYKKKIQQPLFLLTTAARKISENNLNFTIGYDRNDEMGLLCKAFEKMRSALESNNREMWHQMNERKKLNAAFSHDLRTPLTVIEGHLGILQKYTPEGKLSAADVR</sequence>
<keyword evidence="4" id="KW-1003">Cell membrane</keyword>
<dbReference type="PANTHER" id="PTHR45528">
    <property type="entry name" value="SENSOR HISTIDINE KINASE CPXA"/>
    <property type="match status" value="1"/>
</dbReference>
<reference evidence="16" key="2">
    <citation type="journal article" date="2021" name="PeerJ">
        <title>Extensive microbial diversity within the chicken gut microbiome revealed by metagenomics and culture.</title>
        <authorList>
            <person name="Gilroy R."/>
            <person name="Ravi A."/>
            <person name="Getino M."/>
            <person name="Pursley I."/>
            <person name="Horton D.L."/>
            <person name="Alikhan N.F."/>
            <person name="Baker D."/>
            <person name="Gharbi K."/>
            <person name="Hall N."/>
            <person name="Watson M."/>
            <person name="Adriaenssens E.M."/>
            <person name="Foster-Nyarko E."/>
            <person name="Jarju S."/>
            <person name="Secka A."/>
            <person name="Antonio M."/>
            <person name="Oren A."/>
            <person name="Chaudhuri R.R."/>
            <person name="La Ragione R."/>
            <person name="Hildebrand F."/>
            <person name="Pallen M.J."/>
        </authorList>
    </citation>
    <scope>NUCLEOTIDE SEQUENCE</scope>
    <source>
        <strain evidence="16">ChiW13-3771</strain>
    </source>
</reference>
<dbReference type="CDD" id="cd06225">
    <property type="entry name" value="HAMP"/>
    <property type="match status" value="1"/>
</dbReference>